<feature type="compositionally biased region" description="Polar residues" evidence="1">
    <location>
        <begin position="59"/>
        <end position="69"/>
    </location>
</feature>
<dbReference type="PIRSF" id="PIRSF032131">
    <property type="entry name" value="UCP032131"/>
    <property type="match status" value="1"/>
</dbReference>
<evidence type="ECO:0008006" key="4">
    <source>
        <dbReference type="Google" id="ProtNLM"/>
    </source>
</evidence>
<sequence length="173" mass="18687">MIVFDLKCDEGHVFEAWFGSSSAYEDQKASGLLECPSCGSRSVTKAVMAPNVGRKGNQKIEQSPSSVQAKTAGKPQTGAGAVKSERHQSVAVPPAVDPVVAEKVTMLLQEFRTAVEASCDNVGKDFAEEARKIHYGEAEERGIYGESTAEETRELLEEGIDILPMPMPRRTDA</sequence>
<name>A0A919AIL6_9PROT</name>
<dbReference type="Pfam" id="PF06676">
    <property type="entry name" value="DUF1178"/>
    <property type="match status" value="1"/>
</dbReference>
<dbReference type="AlphaFoldDB" id="A0A919AIL6"/>
<keyword evidence="3" id="KW-1185">Reference proteome</keyword>
<organism evidence="2 3">
    <name type="scientific">Kordiimonas sediminis</name>
    <dbReference type="NCBI Taxonomy" id="1735581"/>
    <lineage>
        <taxon>Bacteria</taxon>
        <taxon>Pseudomonadati</taxon>
        <taxon>Pseudomonadota</taxon>
        <taxon>Alphaproteobacteria</taxon>
        <taxon>Kordiimonadales</taxon>
        <taxon>Kordiimonadaceae</taxon>
        <taxon>Kordiimonas</taxon>
    </lineage>
</organism>
<evidence type="ECO:0000313" key="3">
    <source>
        <dbReference type="Proteomes" id="UP000630923"/>
    </source>
</evidence>
<proteinExistence type="predicted"/>
<protein>
    <recommendedName>
        <fullName evidence="4">DUF1178 family protein</fullName>
    </recommendedName>
</protein>
<reference evidence="2" key="1">
    <citation type="journal article" date="2014" name="Int. J. Syst. Evol. Microbiol.">
        <title>Complete genome sequence of Corynebacterium casei LMG S-19264T (=DSM 44701T), isolated from a smear-ripened cheese.</title>
        <authorList>
            <consortium name="US DOE Joint Genome Institute (JGI-PGF)"/>
            <person name="Walter F."/>
            <person name="Albersmeier A."/>
            <person name="Kalinowski J."/>
            <person name="Ruckert C."/>
        </authorList>
    </citation>
    <scope>NUCLEOTIDE SEQUENCE</scope>
    <source>
        <strain evidence="2">KCTC 42590</strain>
    </source>
</reference>
<evidence type="ECO:0000313" key="2">
    <source>
        <dbReference type="EMBL" id="GHF10500.1"/>
    </source>
</evidence>
<dbReference type="RefSeq" id="WP_191249535.1">
    <property type="nucleotide sequence ID" value="NZ_BNCI01000001.1"/>
</dbReference>
<evidence type="ECO:0000256" key="1">
    <source>
        <dbReference type="SAM" id="MobiDB-lite"/>
    </source>
</evidence>
<feature type="region of interest" description="Disordered" evidence="1">
    <location>
        <begin position="53"/>
        <end position="90"/>
    </location>
</feature>
<accession>A0A919AIL6</accession>
<dbReference type="Proteomes" id="UP000630923">
    <property type="component" value="Unassembled WGS sequence"/>
</dbReference>
<dbReference type="InterPro" id="IPR009562">
    <property type="entry name" value="DUF1178"/>
</dbReference>
<dbReference type="EMBL" id="BNCI01000001">
    <property type="protein sequence ID" value="GHF10500.1"/>
    <property type="molecule type" value="Genomic_DNA"/>
</dbReference>
<reference evidence="2" key="2">
    <citation type="submission" date="2020-09" db="EMBL/GenBank/DDBJ databases">
        <authorList>
            <person name="Sun Q."/>
            <person name="Kim S."/>
        </authorList>
    </citation>
    <scope>NUCLEOTIDE SEQUENCE</scope>
    <source>
        <strain evidence="2">KCTC 42590</strain>
    </source>
</reference>
<gene>
    <name evidence="2" type="ORF">GCM10017044_00230</name>
</gene>
<comment type="caution">
    <text evidence="2">The sequence shown here is derived from an EMBL/GenBank/DDBJ whole genome shotgun (WGS) entry which is preliminary data.</text>
</comment>